<name>A0A2N5ELU8_9GAMM</name>
<evidence type="ECO:0000313" key="2">
    <source>
        <dbReference type="EMBL" id="PLR48391.1"/>
    </source>
</evidence>
<proteinExistence type="predicted"/>
<reference evidence="2 3" key="1">
    <citation type="submission" date="2017-12" db="EMBL/GenBank/DDBJ databases">
        <title>Characterization of six clinical isolates of Enterochimera gen. nov., a novel genus of the Yersiniaciae family and the three species Enterochimera arupensis sp. nov., Enterochimera coloradensis sp. nov, and Enterochimera californica sp. nov.</title>
        <authorList>
            <person name="Rossi A."/>
            <person name="Fisher M."/>
        </authorList>
    </citation>
    <scope>NUCLEOTIDE SEQUENCE [LARGE SCALE GENOMIC DNA]</scope>
    <source>
        <strain evidence="2 3">2016Iso1</strain>
    </source>
</reference>
<feature type="chain" id="PRO_5014969642" evidence="1">
    <location>
        <begin position="20"/>
        <end position="322"/>
    </location>
</feature>
<organism evidence="2 3">
    <name type="scientific">Chimaeribacter arupi</name>
    <dbReference type="NCBI Taxonomy" id="2060066"/>
    <lineage>
        <taxon>Bacteria</taxon>
        <taxon>Pseudomonadati</taxon>
        <taxon>Pseudomonadota</taxon>
        <taxon>Gammaproteobacteria</taxon>
        <taxon>Enterobacterales</taxon>
        <taxon>Yersiniaceae</taxon>
        <taxon>Chimaeribacter</taxon>
    </lineage>
</organism>
<accession>A0A2N5ELU8</accession>
<dbReference type="AlphaFoldDB" id="A0A2N5ELU8"/>
<comment type="caution">
    <text evidence="2">The sequence shown here is derived from an EMBL/GenBank/DDBJ whole genome shotgun (WGS) entry which is preliminary data.</text>
</comment>
<dbReference type="EMBL" id="PJZK01000012">
    <property type="protein sequence ID" value="PLR48391.1"/>
    <property type="molecule type" value="Genomic_DNA"/>
</dbReference>
<evidence type="ECO:0000256" key="1">
    <source>
        <dbReference type="SAM" id="SignalP"/>
    </source>
</evidence>
<feature type="signal peptide" evidence="1">
    <location>
        <begin position="1"/>
        <end position="19"/>
    </location>
</feature>
<gene>
    <name evidence="2" type="ORF">CYR34_12910</name>
</gene>
<dbReference type="Proteomes" id="UP000234626">
    <property type="component" value="Unassembled WGS sequence"/>
</dbReference>
<protein>
    <submittedName>
        <fullName evidence="2">Type VI secretion system-associated protein</fullName>
    </submittedName>
</protein>
<dbReference type="OrthoDB" id="6515265at2"/>
<keyword evidence="3" id="KW-1185">Reference proteome</keyword>
<sequence>MKIWMSGLLALLAVPAAQAQDYRLAYSPSLKLEIYIDDVKSSQPEDWCRETLPLRIVAGGEKDPAVLDTFLPRVGNLIQKQCDTTTRLPFTLTDKAGATLAQGEALKSTRWQPTVLPPAEAAAPAATADGPAVPLAPEQAGGNKPTTFSLPNGCHFRTYWDATRDGSALFVPSGDSVTCTPDGWMTDRSDVSVTPSASAAPTALTFYRGFPLANLNPTSAALAVISADERQMLLSNHDKAPDSFLLLPFDRSLHAWRFDGRVILQIGRDEADNAATLKQAIEQAQAAYLPLLPAASTALTFLLVEKVSPETDPAAAAYRTVN</sequence>
<keyword evidence="1" id="KW-0732">Signal</keyword>
<evidence type="ECO:0000313" key="3">
    <source>
        <dbReference type="Proteomes" id="UP000234626"/>
    </source>
</evidence>